<evidence type="ECO:0000256" key="1">
    <source>
        <dbReference type="SAM" id="Phobius"/>
    </source>
</evidence>
<proteinExistence type="predicted"/>
<dbReference type="InterPro" id="IPR025196">
    <property type="entry name" value="DUF4126"/>
</dbReference>
<dbReference type="Proteomes" id="UP000675409">
    <property type="component" value="Unassembled WGS sequence"/>
</dbReference>
<evidence type="ECO:0000313" key="3">
    <source>
        <dbReference type="EMBL" id="MBL0887029.1"/>
    </source>
</evidence>
<accession>A0ABS1LLL6</accession>
<feature type="domain" description="DUF4126" evidence="2">
    <location>
        <begin position="4"/>
        <end position="185"/>
    </location>
</feature>
<evidence type="ECO:0000313" key="4">
    <source>
        <dbReference type="Proteomes" id="UP000675409"/>
    </source>
</evidence>
<dbReference type="RefSeq" id="WP_201847611.1">
    <property type="nucleotide sequence ID" value="NZ_JABBYC010000020.1"/>
</dbReference>
<evidence type="ECO:0000259" key="2">
    <source>
        <dbReference type="Pfam" id="PF13548"/>
    </source>
</evidence>
<name>A0ABS1LLL6_9MICO</name>
<feature type="transmembrane region" description="Helical" evidence="1">
    <location>
        <begin position="40"/>
        <end position="59"/>
    </location>
</feature>
<comment type="caution">
    <text evidence="3">The sequence shown here is derived from an EMBL/GenBank/DDBJ whole genome shotgun (WGS) entry which is preliminary data.</text>
</comment>
<feature type="transmembrane region" description="Helical" evidence="1">
    <location>
        <begin position="155"/>
        <end position="185"/>
    </location>
</feature>
<feature type="transmembrane region" description="Helical" evidence="1">
    <location>
        <begin position="7"/>
        <end position="28"/>
    </location>
</feature>
<sequence length="204" mass="21349">MLELATGSGLAMAAGVNAWIPLLLLGLLSRFSDLLTLPQGWMWLENPWVMAILAVLLVLEMTADKIPALDSVNDVIQTVVRPTAGGIAFGAGSASETVTVQDPQAFVSGGEWVTVVIGIVLALVVHAAKAGGRVISNTVSGGTAAPVMSTVEDVAAVGISFLGITLPILMIPVLILFAVGLWMIVRGVRKHRRLKRIDEAYGTA</sequence>
<protein>
    <submittedName>
        <fullName evidence="3">DUF4126 domain-containing protein</fullName>
    </submittedName>
</protein>
<reference evidence="3 4" key="1">
    <citation type="journal article" date="2021" name="Arch. Microbiol.">
        <title>Myceligenerans indicum sp. nov., an actinobacterium isolated from mangrove sediment of Sundarbans, India.</title>
        <authorList>
            <person name="Asha K."/>
            <person name="Bhadury P."/>
        </authorList>
    </citation>
    <scope>NUCLEOTIDE SEQUENCE [LARGE SCALE GENOMIC DNA]</scope>
    <source>
        <strain evidence="3 4">I2</strain>
    </source>
</reference>
<gene>
    <name evidence="3" type="ORF">HGK34_12185</name>
</gene>
<dbReference type="Pfam" id="PF13548">
    <property type="entry name" value="DUF4126"/>
    <property type="match status" value="1"/>
</dbReference>
<keyword evidence="1" id="KW-0472">Membrane</keyword>
<keyword evidence="1" id="KW-0812">Transmembrane</keyword>
<dbReference type="EMBL" id="JABBYC010000020">
    <property type="protein sequence ID" value="MBL0887029.1"/>
    <property type="molecule type" value="Genomic_DNA"/>
</dbReference>
<keyword evidence="4" id="KW-1185">Reference proteome</keyword>
<organism evidence="3 4">
    <name type="scientific">Myceligenerans indicum</name>
    <dbReference type="NCBI Taxonomy" id="2593663"/>
    <lineage>
        <taxon>Bacteria</taxon>
        <taxon>Bacillati</taxon>
        <taxon>Actinomycetota</taxon>
        <taxon>Actinomycetes</taxon>
        <taxon>Micrococcales</taxon>
        <taxon>Promicromonosporaceae</taxon>
        <taxon>Myceligenerans</taxon>
    </lineage>
</organism>
<keyword evidence="1" id="KW-1133">Transmembrane helix</keyword>
<feature type="transmembrane region" description="Helical" evidence="1">
    <location>
        <begin position="112"/>
        <end position="135"/>
    </location>
</feature>